<evidence type="ECO:0000256" key="2">
    <source>
        <dbReference type="ARBA" id="ARBA00022602"/>
    </source>
</evidence>
<dbReference type="GO" id="GO:0008318">
    <property type="term" value="F:protein prenyltransferase activity"/>
    <property type="evidence" value="ECO:0007669"/>
    <property type="project" value="InterPro"/>
</dbReference>
<keyword evidence="3" id="KW-0808">Transferase</keyword>
<evidence type="ECO:0008006" key="8">
    <source>
        <dbReference type="Google" id="ProtNLM"/>
    </source>
</evidence>
<comment type="caution">
    <text evidence="6">The sequence shown here is derived from an EMBL/GenBank/DDBJ whole genome shotgun (WGS) entry which is preliminary data.</text>
</comment>
<evidence type="ECO:0000256" key="3">
    <source>
        <dbReference type="ARBA" id="ARBA00022679"/>
    </source>
</evidence>
<name>A0AAN7CJQ5_9PEZI</name>
<dbReference type="PANTHER" id="PTHR11129:SF3">
    <property type="entry name" value="PROTEIN PRENYLTRANSFERASE ALPHA SUBUNIT REPEAT-CONTAINING PROTEIN 1"/>
    <property type="match status" value="1"/>
</dbReference>
<comment type="similarity">
    <text evidence="1">Belongs to the protein prenyltransferase subunit alpha family.</text>
</comment>
<keyword evidence="4" id="KW-0677">Repeat</keyword>
<evidence type="ECO:0000313" key="7">
    <source>
        <dbReference type="Proteomes" id="UP001303760"/>
    </source>
</evidence>
<dbReference type="InterPro" id="IPR002088">
    <property type="entry name" value="Prenyl_trans_a"/>
</dbReference>
<reference evidence="6" key="1">
    <citation type="journal article" date="2023" name="Mol. Phylogenet. Evol.">
        <title>Genome-scale phylogeny and comparative genomics of the fungal order Sordariales.</title>
        <authorList>
            <person name="Hensen N."/>
            <person name="Bonometti L."/>
            <person name="Westerberg I."/>
            <person name="Brannstrom I.O."/>
            <person name="Guillou S."/>
            <person name="Cros-Aarteil S."/>
            <person name="Calhoun S."/>
            <person name="Haridas S."/>
            <person name="Kuo A."/>
            <person name="Mondo S."/>
            <person name="Pangilinan J."/>
            <person name="Riley R."/>
            <person name="LaButti K."/>
            <person name="Andreopoulos B."/>
            <person name="Lipzen A."/>
            <person name="Chen C."/>
            <person name="Yan M."/>
            <person name="Daum C."/>
            <person name="Ng V."/>
            <person name="Clum A."/>
            <person name="Steindorff A."/>
            <person name="Ohm R.A."/>
            <person name="Martin F."/>
            <person name="Silar P."/>
            <person name="Natvig D.O."/>
            <person name="Lalanne C."/>
            <person name="Gautier V."/>
            <person name="Ament-Velasquez S.L."/>
            <person name="Kruys A."/>
            <person name="Hutchinson M.I."/>
            <person name="Powell A.J."/>
            <person name="Barry K."/>
            <person name="Miller A.N."/>
            <person name="Grigoriev I.V."/>
            <person name="Debuchy R."/>
            <person name="Gladieux P."/>
            <person name="Hiltunen Thoren M."/>
            <person name="Johannesson H."/>
        </authorList>
    </citation>
    <scope>NUCLEOTIDE SEQUENCE</scope>
    <source>
        <strain evidence="6">CBS 532.94</strain>
    </source>
</reference>
<dbReference type="Proteomes" id="UP001303760">
    <property type="component" value="Unassembled WGS sequence"/>
</dbReference>
<reference evidence="6" key="2">
    <citation type="submission" date="2023-05" db="EMBL/GenBank/DDBJ databases">
        <authorList>
            <consortium name="Lawrence Berkeley National Laboratory"/>
            <person name="Steindorff A."/>
            <person name="Hensen N."/>
            <person name="Bonometti L."/>
            <person name="Westerberg I."/>
            <person name="Brannstrom I.O."/>
            <person name="Guillou S."/>
            <person name="Cros-Aarteil S."/>
            <person name="Calhoun S."/>
            <person name="Haridas S."/>
            <person name="Kuo A."/>
            <person name="Mondo S."/>
            <person name="Pangilinan J."/>
            <person name="Riley R."/>
            <person name="Labutti K."/>
            <person name="Andreopoulos B."/>
            <person name="Lipzen A."/>
            <person name="Chen C."/>
            <person name="Yanf M."/>
            <person name="Daum C."/>
            <person name="Ng V."/>
            <person name="Clum A."/>
            <person name="Ohm R."/>
            <person name="Martin F."/>
            <person name="Silar P."/>
            <person name="Natvig D."/>
            <person name="Lalanne C."/>
            <person name="Gautier V."/>
            <person name="Ament-Velasquez S.L."/>
            <person name="Kruys A."/>
            <person name="Hutchinson M.I."/>
            <person name="Powell A.J."/>
            <person name="Barry K."/>
            <person name="Miller A.N."/>
            <person name="Grigoriev I.V."/>
            <person name="Debuchy R."/>
            <person name="Gladieux P."/>
            <person name="Thoren M.H."/>
            <person name="Johannesson H."/>
        </authorList>
    </citation>
    <scope>NUCLEOTIDE SEQUENCE</scope>
    <source>
        <strain evidence="6">CBS 532.94</strain>
    </source>
</reference>
<evidence type="ECO:0000256" key="4">
    <source>
        <dbReference type="ARBA" id="ARBA00022737"/>
    </source>
</evidence>
<accession>A0AAN7CJQ5</accession>
<organism evidence="6 7">
    <name type="scientific">Achaetomium macrosporum</name>
    <dbReference type="NCBI Taxonomy" id="79813"/>
    <lineage>
        <taxon>Eukaryota</taxon>
        <taxon>Fungi</taxon>
        <taxon>Dikarya</taxon>
        <taxon>Ascomycota</taxon>
        <taxon>Pezizomycotina</taxon>
        <taxon>Sordariomycetes</taxon>
        <taxon>Sordariomycetidae</taxon>
        <taxon>Sordariales</taxon>
        <taxon>Chaetomiaceae</taxon>
        <taxon>Achaetomium</taxon>
    </lineage>
</organism>
<dbReference type="SUPFAM" id="SSF48439">
    <property type="entry name" value="Protein prenylyltransferase"/>
    <property type="match status" value="1"/>
</dbReference>
<protein>
    <recommendedName>
        <fullName evidence="8">Protein prenyltransferase</fullName>
    </recommendedName>
</protein>
<dbReference type="AlphaFoldDB" id="A0AAN7CJQ5"/>
<keyword evidence="2" id="KW-0637">Prenyltransferase</keyword>
<dbReference type="Pfam" id="PF01239">
    <property type="entry name" value="PPTA"/>
    <property type="match status" value="2"/>
</dbReference>
<evidence type="ECO:0000256" key="5">
    <source>
        <dbReference type="SAM" id="MobiDB-lite"/>
    </source>
</evidence>
<dbReference type="EMBL" id="MU860012">
    <property type="protein sequence ID" value="KAK4242078.1"/>
    <property type="molecule type" value="Genomic_DNA"/>
</dbReference>
<sequence length="352" mass="39323">MSRALDPDTAASLSAGNPLAAYQTISNVFVSPHDGLLEIEILGKTHFLEEGQYALQDGHAVAISKLGLVQAFMVARQHLRDHLGGTMPRPDDDVRAMTAVILLFDPEYLTAANTRKRLLQAQISSCSDARARLETEKRFVDSLLTSRLHRHTKSPTLWSHRRWLVSTFTSLELPVDVLGDIRDVVFVAGERHPRNYYAWCHARFLMGLNRGISRPDILAAVQAWCFQHHTDISGWSFLYFLLNQESGSNIEVGCTTFTDVLNLVSSLHLVNESVWVFLRTLAASRLVGDEQCSQLRAVQAAILETLTTPPDQAVLRAAVEWCEAYRRRSEPPLADGQLRGKLDDNQQAHAST</sequence>
<evidence type="ECO:0000313" key="6">
    <source>
        <dbReference type="EMBL" id="KAK4242078.1"/>
    </source>
</evidence>
<dbReference type="PANTHER" id="PTHR11129">
    <property type="entry name" value="PROTEIN FARNESYLTRANSFERASE ALPHA SUBUNIT/RAB GERANYLGERANYL TRANSFERASE ALPHA SUBUNIT"/>
    <property type="match status" value="1"/>
</dbReference>
<feature type="region of interest" description="Disordered" evidence="5">
    <location>
        <begin position="332"/>
        <end position="352"/>
    </location>
</feature>
<gene>
    <name evidence="6" type="ORF">C8A03DRAFT_11677</name>
</gene>
<evidence type="ECO:0000256" key="1">
    <source>
        <dbReference type="ARBA" id="ARBA00006734"/>
    </source>
</evidence>
<proteinExistence type="inferred from homology"/>
<keyword evidence="7" id="KW-1185">Reference proteome</keyword>
<dbReference type="GO" id="GO:0005737">
    <property type="term" value="C:cytoplasm"/>
    <property type="evidence" value="ECO:0007669"/>
    <property type="project" value="TreeGrafter"/>
</dbReference>
<dbReference type="Gene3D" id="1.25.40.120">
    <property type="entry name" value="Protein prenylyltransferase"/>
    <property type="match status" value="1"/>
</dbReference>